<dbReference type="KEGG" id="haq:DU484_17745"/>
<dbReference type="EMBL" id="CP031148">
    <property type="protein sequence ID" value="AXG11549.1"/>
    <property type="molecule type" value="Genomic_DNA"/>
</dbReference>
<dbReference type="KEGG" id="haj:DU500_00785"/>
<protein>
    <submittedName>
        <fullName evidence="1">PadR family transcriptional regulator</fullName>
    </submittedName>
</protein>
<reference evidence="2 3" key="1">
    <citation type="submission" date="2018-07" db="EMBL/GenBank/DDBJ databases">
        <title>Genome sequences of Haloplanus sp. CBA1112.</title>
        <authorList>
            <person name="Kim Y.B."/>
            <person name="Roh S.W."/>
        </authorList>
    </citation>
    <scope>NUCLEOTIDE SEQUENCE [LARGE SCALE GENOMIC DNA]</scope>
    <source>
        <strain evidence="2 3">CBA1112</strain>
    </source>
</reference>
<dbReference type="SUPFAM" id="SSF46785">
    <property type="entry name" value="Winged helix' DNA-binding domain"/>
    <property type="match status" value="1"/>
</dbReference>
<dbReference type="EMBL" id="CP031150">
    <property type="protein sequence ID" value="AXG05078.1"/>
    <property type="molecule type" value="Genomic_DNA"/>
</dbReference>
<accession>A0A345DYQ6</accession>
<accession>A0A345EH77</accession>
<dbReference type="RefSeq" id="WP_114584233.1">
    <property type="nucleotide sequence ID" value="NZ_CP031148.1"/>
</dbReference>
<proteinExistence type="predicted"/>
<dbReference type="OrthoDB" id="224705at2157"/>
<dbReference type="AlphaFoldDB" id="A0A345DYQ6"/>
<sequence length="93" mass="10480">MSGKWLRSGLRRDICVVVASEGDPTAQECKAAVETRYDDRVDPKTFYGALDALTDAGHLEKTVDGLHDRFELTAAGERALRDHYAWVRERLDD</sequence>
<evidence type="ECO:0000313" key="1">
    <source>
        <dbReference type="EMBL" id="AXG05078.1"/>
    </source>
</evidence>
<reference evidence="1 4" key="2">
    <citation type="submission" date="2018-07" db="EMBL/GenBank/DDBJ databases">
        <title>Genome sequences of Haloplanus sp. CBA1113.</title>
        <authorList>
            <person name="Kim Y.B."/>
            <person name="Roh S.W."/>
        </authorList>
    </citation>
    <scope>NUCLEOTIDE SEQUENCE [LARGE SCALE GENOMIC DNA]</scope>
    <source>
        <strain evidence="1 4">CBA1113</strain>
    </source>
</reference>
<dbReference type="InterPro" id="IPR036390">
    <property type="entry name" value="WH_DNA-bd_sf"/>
</dbReference>
<gene>
    <name evidence="2" type="ORF">DU484_17745</name>
    <name evidence="1" type="ORF">DU500_00785</name>
</gene>
<evidence type="ECO:0000313" key="3">
    <source>
        <dbReference type="Proteomes" id="UP000252985"/>
    </source>
</evidence>
<evidence type="ECO:0000313" key="2">
    <source>
        <dbReference type="EMBL" id="AXG11549.1"/>
    </source>
</evidence>
<keyword evidence="4" id="KW-1185">Reference proteome</keyword>
<dbReference type="GeneID" id="37288861"/>
<dbReference type="Proteomes" id="UP000253273">
    <property type="component" value="Chromosome"/>
</dbReference>
<name>A0A345DYQ6_9EURY</name>
<dbReference type="Proteomes" id="UP000252985">
    <property type="component" value="Chromosome"/>
</dbReference>
<organism evidence="1 4">
    <name type="scientific">Haloplanus rubicundus</name>
    <dbReference type="NCBI Taxonomy" id="1547898"/>
    <lineage>
        <taxon>Archaea</taxon>
        <taxon>Methanobacteriati</taxon>
        <taxon>Methanobacteriota</taxon>
        <taxon>Stenosarchaea group</taxon>
        <taxon>Halobacteria</taxon>
        <taxon>Halobacteriales</taxon>
        <taxon>Haloferacaceae</taxon>
        <taxon>Haloplanus</taxon>
    </lineage>
</organism>
<evidence type="ECO:0000313" key="4">
    <source>
        <dbReference type="Proteomes" id="UP000253273"/>
    </source>
</evidence>